<proteinExistence type="predicted"/>
<organism evidence="1 2">
    <name type="scientific">Bartonella apihabitans</name>
    <dbReference type="NCBI Taxonomy" id="2750929"/>
    <lineage>
        <taxon>Bacteria</taxon>
        <taxon>Pseudomonadati</taxon>
        <taxon>Pseudomonadota</taxon>
        <taxon>Alphaproteobacteria</taxon>
        <taxon>Hyphomicrobiales</taxon>
        <taxon>Bartonellaceae</taxon>
        <taxon>Bartonella</taxon>
    </lineage>
</organism>
<protein>
    <submittedName>
        <fullName evidence="1">Uncharacterized protein</fullName>
    </submittedName>
</protein>
<dbReference type="KEGG" id="bapa:BBC0178_004160"/>
<gene>
    <name evidence="1" type="ORF">BBC0178_004160</name>
</gene>
<dbReference type="EMBL" id="CP015820">
    <property type="protein sequence ID" value="AQT41915.1"/>
    <property type="molecule type" value="Genomic_DNA"/>
</dbReference>
<evidence type="ECO:0000313" key="2">
    <source>
        <dbReference type="Proteomes" id="UP000189660"/>
    </source>
</evidence>
<reference evidence="1 2" key="1">
    <citation type="submission" date="2016-11" db="EMBL/GenBank/DDBJ databases">
        <title>Comparative genomics of Bartonella apis.</title>
        <authorList>
            <person name="Engel P."/>
        </authorList>
    </citation>
    <scope>NUCLEOTIDE SEQUENCE [LARGE SCALE GENOMIC DNA]</scope>
    <source>
        <strain evidence="1 2">BBC0178</strain>
    </source>
</reference>
<dbReference type="RefSeq" id="WP_078039040.1">
    <property type="nucleotide sequence ID" value="NZ_CP015820.1"/>
</dbReference>
<sequence>MSHASVKTPDLELDLKEVTQRGWTEAEMDIDTLKALEEMEKPGAKRYRHEDVRRFIMSKFTDKPLPWPDPIS</sequence>
<name>A0A1U9M9B6_9HYPH</name>
<keyword evidence="2" id="KW-1185">Reference proteome</keyword>
<dbReference type="Proteomes" id="UP000189660">
    <property type="component" value="Chromosome"/>
</dbReference>
<evidence type="ECO:0000313" key="1">
    <source>
        <dbReference type="EMBL" id="AQT41915.1"/>
    </source>
</evidence>
<dbReference type="AlphaFoldDB" id="A0A1U9M9B6"/>
<accession>A0A1U9M9B6</accession>